<evidence type="ECO:0000313" key="7">
    <source>
        <dbReference type="EMBL" id="EEF80202.1"/>
    </source>
</evidence>
<dbReference type="HOGENOM" id="CLU_117141_2_1_6"/>
<evidence type="ECO:0000313" key="6">
    <source>
        <dbReference type="EMBL" id="EEF80091.1"/>
    </source>
</evidence>
<evidence type="ECO:0000313" key="11">
    <source>
        <dbReference type="EMBL" id="EEF80842.1"/>
    </source>
</evidence>
<dbReference type="Pfam" id="PF05069">
    <property type="entry name" value="Phage_tail_S"/>
    <property type="match status" value="1"/>
</dbReference>
<proteinExistence type="predicted"/>
<evidence type="ECO:0000313" key="8">
    <source>
        <dbReference type="EMBL" id="EEF80297.1"/>
    </source>
</evidence>
<dbReference type="EMBL" id="GG657898">
    <property type="protein sequence ID" value="EEF79715.1"/>
    <property type="molecule type" value="Genomic_DNA"/>
</dbReference>
<gene>
    <name evidence="7" type="ORF">MDMS009_1098</name>
    <name evidence="8" type="ORF">MDMS009_1193</name>
    <name evidence="6" type="ORF">MDMS009_1248</name>
    <name evidence="5" type="ORF">MDMS009_1653</name>
    <name evidence="4" type="ORF">MDMS009_2354</name>
    <name evidence="3" type="ORF">MDMS009_2425</name>
    <name evidence="2" type="ORF">MDMS009_2641</name>
    <name evidence="1" type="ORF">MDMS009_2966</name>
    <name evidence="12" type="ORF">MDMS009_358</name>
    <name evidence="11" type="ORF">MDMS009_569</name>
    <name evidence="10" type="ORF">MDMS009_958</name>
    <name evidence="9" type="ORF">MDMS009_999</name>
</gene>
<dbReference type="EMBL" id="GG657892">
    <property type="protein sequence ID" value="EEF80633.1"/>
    <property type="molecule type" value="Genomic_DNA"/>
</dbReference>
<dbReference type="EMBL" id="GG657893">
    <property type="protein sequence ID" value="EEF80386.1"/>
    <property type="molecule type" value="Genomic_DNA"/>
</dbReference>
<evidence type="ECO:0000313" key="4">
    <source>
        <dbReference type="EMBL" id="EEF79094.1"/>
    </source>
</evidence>
<reference evidence="12 13" key="2">
    <citation type="journal article" date="2011" name="J. Bacteriol.">
        <title>Draft genome sequence of the chemolithoheterotrophic, halophilic methylotroph Methylophaga thiooxydans DMS010.</title>
        <authorList>
            <person name="Boden R."/>
            <person name="Ferriera S."/>
            <person name="Johnson J."/>
            <person name="Kelly D.P."/>
            <person name="Murrell J.C."/>
            <person name="Schafer H."/>
        </authorList>
    </citation>
    <scope>NUCLEOTIDE SEQUENCE [LARGE SCALE GENOMIC DNA]</scope>
    <source>
        <strain evidence="12 13">DMS010</strain>
    </source>
</reference>
<evidence type="ECO:0000313" key="2">
    <source>
        <dbReference type="EMBL" id="EEF78897.1"/>
    </source>
</evidence>
<evidence type="ECO:0000313" key="12">
    <source>
        <dbReference type="EMBL" id="EEF81038.1"/>
    </source>
</evidence>
<keyword evidence="13" id="KW-1185">Reference proteome</keyword>
<organism evidence="12 13">
    <name type="scientific">Methylophaga thiooxydans DMS010</name>
    <dbReference type="NCBI Taxonomy" id="637616"/>
    <lineage>
        <taxon>Bacteria</taxon>
        <taxon>Pseudomonadati</taxon>
        <taxon>Pseudomonadota</taxon>
        <taxon>Gammaproteobacteria</taxon>
        <taxon>Thiotrichales</taxon>
        <taxon>Piscirickettsiaceae</taxon>
        <taxon>Methylophaga</taxon>
    </lineage>
</organism>
<dbReference type="EMBL" id="GG657888">
    <property type="protein sequence ID" value="EEF80842.1"/>
    <property type="molecule type" value="Genomic_DNA"/>
</dbReference>
<evidence type="ECO:0000313" key="10">
    <source>
        <dbReference type="EMBL" id="EEF80633.1"/>
    </source>
</evidence>
<dbReference type="AlphaFoldDB" id="C0N2G8"/>
<evidence type="ECO:0000313" key="3">
    <source>
        <dbReference type="EMBL" id="EEF78908.1"/>
    </source>
</evidence>
<protein>
    <submittedName>
        <fullName evidence="12">Phage virion morphogenesis protein</fullName>
    </submittedName>
</protein>
<dbReference type="EMBL" id="GG657907">
    <property type="protein sequence ID" value="EEF78422.1"/>
    <property type="molecule type" value="Genomic_DNA"/>
</dbReference>
<dbReference type="InterPro" id="IPR006522">
    <property type="entry name" value="Phage_virion_morphogenesis"/>
</dbReference>
<dbReference type="EMBL" id="GG657895">
    <property type="protein sequence ID" value="EEF80202.1"/>
    <property type="molecule type" value="Genomic_DNA"/>
</dbReference>
<evidence type="ECO:0000313" key="5">
    <source>
        <dbReference type="EMBL" id="EEF79715.1"/>
    </source>
</evidence>
<reference evidence="12" key="1">
    <citation type="submission" date="2008-01" db="EMBL/GenBank/DDBJ databases">
        <authorList>
            <person name="Schaefer H."/>
            <person name="Ferriera S."/>
            <person name="Johnson J."/>
            <person name="Kravitz S."/>
            <person name="Beeson K."/>
            <person name="Sutton G."/>
            <person name="Rogers Y.-H."/>
            <person name="Friedman R."/>
            <person name="Frazier M."/>
            <person name="Venter J.C."/>
        </authorList>
    </citation>
    <scope>NUCLEOTIDE SEQUENCE</scope>
    <source>
        <strain evidence="12">DMS010</strain>
    </source>
</reference>
<evidence type="ECO:0000313" key="1">
    <source>
        <dbReference type="EMBL" id="EEF78422.1"/>
    </source>
</evidence>
<accession>C0N2G8</accession>
<dbReference type="EMBL" id="GG657900">
    <property type="protein sequence ID" value="EEF79094.1"/>
    <property type="molecule type" value="Genomic_DNA"/>
</dbReference>
<evidence type="ECO:0000313" key="9">
    <source>
        <dbReference type="EMBL" id="EEF80386.1"/>
    </source>
</evidence>
<dbReference type="EMBL" id="GG657884">
    <property type="protein sequence ID" value="EEF81038.1"/>
    <property type="molecule type" value="Genomic_DNA"/>
</dbReference>
<name>C0N2G8_9GAMM</name>
<dbReference type="EMBL" id="GG657903">
    <property type="protein sequence ID" value="EEF78908.1"/>
    <property type="molecule type" value="Genomic_DNA"/>
</dbReference>
<dbReference type="Proteomes" id="UP000004679">
    <property type="component" value="Unassembled WGS sequence"/>
</dbReference>
<dbReference type="NCBIfam" id="TIGR01635">
    <property type="entry name" value="tail_comp_S"/>
    <property type="match status" value="1"/>
</dbReference>
<dbReference type="EMBL" id="GG657895">
    <property type="protein sequence ID" value="EEF80297.1"/>
    <property type="molecule type" value="Genomic_DNA"/>
</dbReference>
<dbReference type="RefSeq" id="WP_008290150.1">
    <property type="nucleotide sequence ID" value="NZ_GG657884.1"/>
</dbReference>
<dbReference type="OrthoDB" id="2081253at2"/>
<dbReference type="EMBL" id="GG657904">
    <property type="protein sequence ID" value="EEF78897.1"/>
    <property type="molecule type" value="Genomic_DNA"/>
</dbReference>
<dbReference type="EMBL" id="GG657896">
    <property type="protein sequence ID" value="EEF80091.1"/>
    <property type="molecule type" value="Genomic_DNA"/>
</dbReference>
<sequence>MAGASISIDYSFPDKAIAARLRALVDAGEDLEPAFIDIGEGLLNSTHDRWDQQVDPESNPWEPLDPKYQARKKKNADKVLVLEGFMRDTLAYNTSSQSMEMGTNLIQGATHQFGDEDRGIPARPYLGVSEDDEQMIIDTLYEHFQDALR</sequence>
<evidence type="ECO:0000313" key="13">
    <source>
        <dbReference type="Proteomes" id="UP000004679"/>
    </source>
</evidence>